<reference evidence="1" key="1">
    <citation type="submission" date="2020-01" db="EMBL/GenBank/DDBJ databases">
        <authorList>
            <consortium name="DOE Joint Genome Institute"/>
            <person name="Haridas S."/>
            <person name="Albert R."/>
            <person name="Binder M."/>
            <person name="Bloem J."/>
            <person name="Labutti K."/>
            <person name="Salamov A."/>
            <person name="Andreopoulos B."/>
            <person name="Baker S.E."/>
            <person name="Barry K."/>
            <person name="Bills G."/>
            <person name="Bluhm B.H."/>
            <person name="Cannon C."/>
            <person name="Castanera R."/>
            <person name="Culley D.E."/>
            <person name="Daum C."/>
            <person name="Ezra D."/>
            <person name="Gonzalez J.B."/>
            <person name="Henrissat B."/>
            <person name="Kuo A."/>
            <person name="Liang C."/>
            <person name="Lipzen A."/>
            <person name="Lutzoni F."/>
            <person name="Magnuson J."/>
            <person name="Mondo S."/>
            <person name="Nolan M."/>
            <person name="Ohm R."/>
            <person name="Pangilinan J."/>
            <person name="Park H.-J."/>
            <person name="Ramirez L."/>
            <person name="Alfaro M."/>
            <person name="Sun H."/>
            <person name="Tritt A."/>
            <person name="Yoshinaga Y."/>
            <person name="Zwiers L.-H."/>
            <person name="Turgeon B.G."/>
            <person name="Goodwin S.B."/>
            <person name="Spatafora J.W."/>
            <person name="Crous P.W."/>
            <person name="Grigoriev I.V."/>
        </authorList>
    </citation>
    <scope>NUCLEOTIDE SEQUENCE</scope>
    <source>
        <strain evidence="1">P77</strain>
    </source>
</reference>
<evidence type="ECO:0000313" key="2">
    <source>
        <dbReference type="Proteomes" id="UP000800040"/>
    </source>
</evidence>
<sequence>MTSAFDCGTEFDPPLGTVLVVASGMATNTWLRVIRLMTNDQTTVRRAFCLERFEWSRNWPPCEIVAGGFQGGGLIRRCGDALEAIKRITDAGRRMPKQASNGFGAWLFPAWAGPRV</sequence>
<keyword evidence="2" id="KW-1185">Reference proteome</keyword>
<dbReference type="AlphaFoldDB" id="A0A6A5KLA4"/>
<dbReference type="EMBL" id="ML975272">
    <property type="protein sequence ID" value="KAF1836552.1"/>
    <property type="molecule type" value="Genomic_DNA"/>
</dbReference>
<evidence type="ECO:0000313" key="1">
    <source>
        <dbReference type="EMBL" id="KAF1836552.1"/>
    </source>
</evidence>
<name>A0A6A5KLA4_9PLEO</name>
<organism evidence="1 2">
    <name type="scientific">Decorospora gaudefroyi</name>
    <dbReference type="NCBI Taxonomy" id="184978"/>
    <lineage>
        <taxon>Eukaryota</taxon>
        <taxon>Fungi</taxon>
        <taxon>Dikarya</taxon>
        <taxon>Ascomycota</taxon>
        <taxon>Pezizomycotina</taxon>
        <taxon>Dothideomycetes</taxon>
        <taxon>Pleosporomycetidae</taxon>
        <taxon>Pleosporales</taxon>
        <taxon>Pleosporineae</taxon>
        <taxon>Pleosporaceae</taxon>
        <taxon>Decorospora</taxon>
    </lineage>
</organism>
<accession>A0A6A5KLA4</accession>
<gene>
    <name evidence="1" type="ORF">BDW02DRAFT_226282</name>
</gene>
<protein>
    <submittedName>
        <fullName evidence="1">Uncharacterized protein</fullName>
    </submittedName>
</protein>
<dbReference type="Proteomes" id="UP000800040">
    <property type="component" value="Unassembled WGS sequence"/>
</dbReference>
<proteinExistence type="predicted"/>